<name>A0A933L3I6_9HYPH</name>
<organism evidence="1 2">
    <name type="scientific">Devosia nanyangense</name>
    <dbReference type="NCBI Taxonomy" id="1228055"/>
    <lineage>
        <taxon>Bacteria</taxon>
        <taxon>Pseudomonadati</taxon>
        <taxon>Pseudomonadota</taxon>
        <taxon>Alphaproteobacteria</taxon>
        <taxon>Hyphomicrobiales</taxon>
        <taxon>Devosiaceae</taxon>
        <taxon>Devosia</taxon>
    </lineage>
</organism>
<evidence type="ECO:0000313" key="1">
    <source>
        <dbReference type="EMBL" id="MBI4922966.1"/>
    </source>
</evidence>
<evidence type="ECO:0000313" key="2">
    <source>
        <dbReference type="Proteomes" id="UP000782610"/>
    </source>
</evidence>
<dbReference type="Proteomes" id="UP000782610">
    <property type="component" value="Unassembled WGS sequence"/>
</dbReference>
<protein>
    <submittedName>
        <fullName evidence="1">Uncharacterized protein</fullName>
    </submittedName>
</protein>
<dbReference type="AlphaFoldDB" id="A0A933L3I6"/>
<dbReference type="EMBL" id="JACRAF010000040">
    <property type="protein sequence ID" value="MBI4922966.1"/>
    <property type="molecule type" value="Genomic_DNA"/>
</dbReference>
<proteinExistence type="predicted"/>
<reference evidence="1" key="1">
    <citation type="submission" date="2020-07" db="EMBL/GenBank/DDBJ databases">
        <title>Huge and variable diversity of episymbiotic CPR bacteria and DPANN archaea in groundwater ecosystems.</title>
        <authorList>
            <person name="He C.Y."/>
            <person name="Keren R."/>
            <person name="Whittaker M."/>
            <person name="Farag I.F."/>
            <person name="Doudna J."/>
            <person name="Cate J.H.D."/>
            <person name="Banfield J.F."/>
        </authorList>
    </citation>
    <scope>NUCLEOTIDE SEQUENCE</scope>
    <source>
        <strain evidence="1">NC_groundwater_1586_Pr3_B-0.1um_66_15</strain>
    </source>
</reference>
<sequence>MPAGTEMTRLKRDIEALEQAVNLDLKPGSKTAMTASQKRALKSEIQQAMQALDELATRLTG</sequence>
<comment type="caution">
    <text evidence="1">The sequence shown here is derived from an EMBL/GenBank/DDBJ whole genome shotgun (WGS) entry which is preliminary data.</text>
</comment>
<gene>
    <name evidence="1" type="ORF">HY834_14570</name>
</gene>
<accession>A0A933L3I6</accession>